<dbReference type="AlphaFoldDB" id="S2JKZ0"/>
<organism evidence="1 2">
    <name type="scientific">Mucor circinelloides f. circinelloides (strain 1006PhL)</name>
    <name type="common">Mucormycosis agent</name>
    <name type="synonym">Calyptromyces circinelloides</name>
    <dbReference type="NCBI Taxonomy" id="1220926"/>
    <lineage>
        <taxon>Eukaryota</taxon>
        <taxon>Fungi</taxon>
        <taxon>Fungi incertae sedis</taxon>
        <taxon>Mucoromycota</taxon>
        <taxon>Mucoromycotina</taxon>
        <taxon>Mucoromycetes</taxon>
        <taxon>Mucorales</taxon>
        <taxon>Mucorineae</taxon>
        <taxon>Mucoraceae</taxon>
        <taxon>Mucor</taxon>
    </lineage>
</organism>
<dbReference type="InParanoid" id="S2JKZ0"/>
<dbReference type="OrthoDB" id="2277094at2759"/>
<evidence type="ECO:0000313" key="2">
    <source>
        <dbReference type="Proteomes" id="UP000014254"/>
    </source>
</evidence>
<dbReference type="Proteomes" id="UP000014254">
    <property type="component" value="Unassembled WGS sequence"/>
</dbReference>
<protein>
    <submittedName>
        <fullName evidence="1">Uncharacterized protein</fullName>
    </submittedName>
</protein>
<name>S2JKZ0_MUCC1</name>
<proteinExistence type="predicted"/>
<keyword evidence="2" id="KW-1185">Reference proteome</keyword>
<accession>S2JKZ0</accession>
<sequence>MPVQYRDEALVKQLEEEIEEYNHGASDCFWFFCCNLSGPNNERRKTAETRLAIEMAKPRYVPEAGEAKPTP</sequence>
<dbReference type="VEuPathDB" id="FungiDB:HMPREF1544_04024"/>
<reference evidence="2" key="1">
    <citation type="submission" date="2013-05" db="EMBL/GenBank/DDBJ databases">
        <title>The Genome sequence of Mucor circinelloides f. circinelloides 1006PhL.</title>
        <authorList>
            <consortium name="The Broad Institute Genomics Platform"/>
            <person name="Cuomo C."/>
            <person name="Earl A."/>
            <person name="Findley K."/>
            <person name="Lee S.C."/>
            <person name="Walker B."/>
            <person name="Young S."/>
            <person name="Zeng Q."/>
            <person name="Gargeya S."/>
            <person name="Fitzgerald M."/>
            <person name="Haas B."/>
            <person name="Abouelleil A."/>
            <person name="Allen A.W."/>
            <person name="Alvarado L."/>
            <person name="Arachchi H.M."/>
            <person name="Berlin A.M."/>
            <person name="Chapman S.B."/>
            <person name="Gainer-Dewar J."/>
            <person name="Goldberg J."/>
            <person name="Griggs A."/>
            <person name="Gujja S."/>
            <person name="Hansen M."/>
            <person name="Howarth C."/>
            <person name="Imamovic A."/>
            <person name="Ireland A."/>
            <person name="Larimer J."/>
            <person name="McCowan C."/>
            <person name="Murphy C."/>
            <person name="Pearson M."/>
            <person name="Poon T.W."/>
            <person name="Priest M."/>
            <person name="Roberts A."/>
            <person name="Saif S."/>
            <person name="Shea T."/>
            <person name="Sisk P."/>
            <person name="Sykes S."/>
            <person name="Wortman J."/>
            <person name="Nusbaum C."/>
            <person name="Birren B."/>
        </authorList>
    </citation>
    <scope>NUCLEOTIDE SEQUENCE [LARGE SCALE GENOMIC DNA]</scope>
    <source>
        <strain evidence="2">1006PhL</strain>
    </source>
</reference>
<dbReference type="EMBL" id="KE123939">
    <property type="protein sequence ID" value="EPB89157.1"/>
    <property type="molecule type" value="Genomic_DNA"/>
</dbReference>
<evidence type="ECO:0000313" key="1">
    <source>
        <dbReference type="EMBL" id="EPB89157.1"/>
    </source>
</evidence>
<gene>
    <name evidence="1" type="ORF">HMPREF1544_04024</name>
</gene>